<feature type="compositionally biased region" description="Low complexity" evidence="1">
    <location>
        <begin position="24"/>
        <end position="33"/>
    </location>
</feature>
<name>A0A5B7DI99_PORTR</name>
<sequence length="86" mass="9496">MPWQIHYMIHLSHPRTHPLPPSTLPSSSPRPTITSLTHQLASAHPCTHALRFFLIELEGTSYWPAPTLNHPSVGGRGVLGKLKGEC</sequence>
<keyword evidence="3" id="KW-1185">Reference proteome</keyword>
<dbReference type="EMBL" id="VSRR010000957">
    <property type="protein sequence ID" value="MPC21261.1"/>
    <property type="molecule type" value="Genomic_DNA"/>
</dbReference>
<dbReference type="Proteomes" id="UP000324222">
    <property type="component" value="Unassembled WGS sequence"/>
</dbReference>
<dbReference type="AlphaFoldDB" id="A0A5B7DI99"/>
<reference evidence="2 3" key="1">
    <citation type="submission" date="2019-05" db="EMBL/GenBank/DDBJ databases">
        <title>Another draft genome of Portunus trituberculatus and its Hox gene families provides insights of decapod evolution.</title>
        <authorList>
            <person name="Jeong J.-H."/>
            <person name="Song I."/>
            <person name="Kim S."/>
            <person name="Choi T."/>
            <person name="Kim D."/>
            <person name="Ryu S."/>
            <person name="Kim W."/>
        </authorList>
    </citation>
    <scope>NUCLEOTIDE SEQUENCE [LARGE SCALE GENOMIC DNA]</scope>
    <source>
        <tissue evidence="2">Muscle</tissue>
    </source>
</reference>
<evidence type="ECO:0000313" key="3">
    <source>
        <dbReference type="Proteomes" id="UP000324222"/>
    </source>
</evidence>
<feature type="region of interest" description="Disordered" evidence="1">
    <location>
        <begin position="14"/>
        <end position="33"/>
    </location>
</feature>
<comment type="caution">
    <text evidence="2">The sequence shown here is derived from an EMBL/GenBank/DDBJ whole genome shotgun (WGS) entry which is preliminary data.</text>
</comment>
<accession>A0A5B7DI99</accession>
<evidence type="ECO:0000313" key="2">
    <source>
        <dbReference type="EMBL" id="MPC21261.1"/>
    </source>
</evidence>
<protein>
    <submittedName>
        <fullName evidence="2">Uncharacterized protein</fullName>
    </submittedName>
</protein>
<gene>
    <name evidence="2" type="ORF">E2C01_014240</name>
</gene>
<evidence type="ECO:0000256" key="1">
    <source>
        <dbReference type="SAM" id="MobiDB-lite"/>
    </source>
</evidence>
<organism evidence="2 3">
    <name type="scientific">Portunus trituberculatus</name>
    <name type="common">Swimming crab</name>
    <name type="synonym">Neptunus trituberculatus</name>
    <dbReference type="NCBI Taxonomy" id="210409"/>
    <lineage>
        <taxon>Eukaryota</taxon>
        <taxon>Metazoa</taxon>
        <taxon>Ecdysozoa</taxon>
        <taxon>Arthropoda</taxon>
        <taxon>Crustacea</taxon>
        <taxon>Multicrustacea</taxon>
        <taxon>Malacostraca</taxon>
        <taxon>Eumalacostraca</taxon>
        <taxon>Eucarida</taxon>
        <taxon>Decapoda</taxon>
        <taxon>Pleocyemata</taxon>
        <taxon>Brachyura</taxon>
        <taxon>Eubrachyura</taxon>
        <taxon>Portunoidea</taxon>
        <taxon>Portunidae</taxon>
        <taxon>Portuninae</taxon>
        <taxon>Portunus</taxon>
    </lineage>
</organism>
<proteinExistence type="predicted"/>